<reference evidence="65 101" key="8">
    <citation type="submission" date="2020-06" db="EMBL/GenBank/DDBJ databases">
        <title>Two Listeria outbreaks in Switzerland in 2018 and 2020.</title>
        <authorList>
            <person name="Stevens M.J.A."/>
            <person name="Bloemberg G."/>
            <person name="Nusch-Inderbinnen M."/>
            <person name="Stephan R."/>
        </authorList>
    </citation>
    <scope>NUCLEOTIDE SEQUENCE [LARGE SCALE GENOMIC DNA]</scope>
    <source>
        <strain evidence="65 101">N18-0707</strain>
    </source>
</reference>
<dbReference type="Proteomes" id="UP000376505">
    <property type="component" value="Unassembled WGS sequence"/>
</dbReference>
<dbReference type="EMBL" id="AABFVG010000001">
    <property type="protein sequence ID" value="EAH2280700.1"/>
    <property type="molecule type" value="Genomic_DNA"/>
</dbReference>
<evidence type="ECO:0000313" key="34">
    <source>
        <dbReference type="EMBL" id="EAG2514909.1"/>
    </source>
</evidence>
<evidence type="ECO:0000313" key="106">
    <source>
        <dbReference type="Proteomes" id="UP000840197"/>
    </source>
</evidence>
<evidence type="ECO:0000313" key="79">
    <source>
        <dbReference type="Proteomes" id="UP000379076"/>
    </source>
</evidence>
<evidence type="ECO:0000256" key="11">
    <source>
        <dbReference type="ARBA" id="ARBA00022989"/>
    </source>
</evidence>
<dbReference type="EMBL" id="AABAGT010000007">
    <property type="protein sequence ID" value="EAG0866822.1"/>
    <property type="molecule type" value="Genomic_DNA"/>
</dbReference>
<feature type="domain" description="HAMP" evidence="17">
    <location>
        <begin position="192"/>
        <end position="244"/>
    </location>
</feature>
<reference evidence="63" key="7">
    <citation type="submission" date="2020-05" db="EMBL/GenBank/DDBJ databases">
        <authorList>
            <consortium name="NCBI Pathogen Detection Project"/>
        </authorList>
    </citation>
    <scope>NUCLEOTIDE SEQUENCE</scope>
    <source>
        <strain evidence="57">09CEB371LM</strain>
        <strain evidence="63">2017-325981-023-01</strain>
        <strain evidence="59">CFIAFB20100120</strain>
        <strain evidence="58">CFIAFB20130012</strain>
        <strain evidence="61">CFIAFB20170037</strain>
        <strain evidence="60">CFIAFB20170045</strain>
        <strain evidence="62">DMG1500109</strain>
    </source>
</reference>
<keyword evidence="14" id="KW-0175">Coiled coil</keyword>
<dbReference type="Proteomes" id="UP000403352">
    <property type="component" value="Unassembled WGS sequence"/>
</dbReference>
<dbReference type="InterPro" id="IPR003594">
    <property type="entry name" value="HATPase_dom"/>
</dbReference>
<dbReference type="FunFam" id="1.10.287.130:FF:000001">
    <property type="entry name" value="Two-component sensor histidine kinase"/>
    <property type="match status" value="1"/>
</dbReference>
<evidence type="ECO:0000313" key="98">
    <source>
        <dbReference type="Proteomes" id="UP000530452"/>
    </source>
</evidence>
<evidence type="ECO:0000313" key="59">
    <source>
        <dbReference type="EMBL" id="HAB8556728.1"/>
    </source>
</evidence>
<dbReference type="Proteomes" id="UP000368512">
    <property type="component" value="Unassembled WGS sequence"/>
</dbReference>
<dbReference type="Proteomes" id="UP000478704">
    <property type="component" value="Unassembled WGS sequence"/>
</dbReference>
<dbReference type="EMBL" id="AAHZFY010000020">
    <property type="protein sequence ID" value="ECB9513964.1"/>
    <property type="molecule type" value="Genomic_DNA"/>
</dbReference>
<evidence type="ECO:0000313" key="54">
    <source>
        <dbReference type="EMBL" id="EDN9836264.1"/>
    </source>
</evidence>
<dbReference type="EMBL" id="AABGHY010000002">
    <property type="protein sequence ID" value="EAH3293410.1"/>
    <property type="molecule type" value="Genomic_DNA"/>
</dbReference>
<keyword evidence="9 21" id="KW-0418">Kinase</keyword>
<evidence type="ECO:0000256" key="4">
    <source>
        <dbReference type="ARBA" id="ARBA00022475"/>
    </source>
</evidence>
<dbReference type="EMBL" id="AAANYN010000001">
    <property type="protein sequence ID" value="EAD5772757.1"/>
    <property type="molecule type" value="Genomic_DNA"/>
</dbReference>
<dbReference type="SUPFAM" id="SSF55874">
    <property type="entry name" value="ATPase domain of HSP90 chaperone/DNA topoisomerase II/histidine kinase"/>
    <property type="match status" value="1"/>
</dbReference>
<dbReference type="InterPro" id="IPR005467">
    <property type="entry name" value="His_kinase_dom"/>
</dbReference>
<dbReference type="EMBL" id="AABBAW010000003">
    <property type="protein sequence ID" value="EAG2514909.1"/>
    <property type="molecule type" value="Genomic_DNA"/>
</dbReference>
<dbReference type="EMBL" id="AAAKQF010000002">
    <property type="protein sequence ID" value="EAC9039264.1"/>
    <property type="molecule type" value="Genomic_DNA"/>
</dbReference>
<dbReference type="Proteomes" id="UP000467536">
    <property type="component" value="Unassembled WGS sequence"/>
</dbReference>
<dbReference type="Proteomes" id="UP000339309">
    <property type="component" value="Unassembled WGS sequence"/>
</dbReference>
<keyword evidence="4" id="KW-1003">Cell membrane</keyword>
<organism evidence="21 77">
    <name type="scientific">Listeria monocytogenes</name>
    <dbReference type="NCBI Taxonomy" id="1639"/>
    <lineage>
        <taxon>Bacteria</taxon>
        <taxon>Bacillati</taxon>
        <taxon>Bacillota</taxon>
        <taxon>Bacilli</taxon>
        <taxon>Bacillales</taxon>
        <taxon>Listeriaceae</taxon>
        <taxon>Listeria</taxon>
    </lineage>
</organism>
<evidence type="ECO:0000313" key="60">
    <source>
        <dbReference type="EMBL" id="HAC0012653.1"/>
    </source>
</evidence>
<evidence type="ECO:0000313" key="82">
    <source>
        <dbReference type="Proteomes" id="UP000403352"/>
    </source>
</evidence>
<dbReference type="PANTHER" id="PTHR45528">
    <property type="entry name" value="SENSOR HISTIDINE KINASE CPXA"/>
    <property type="match status" value="1"/>
</dbReference>
<dbReference type="EMBL" id="AAAIKW010000002">
    <property type="protein sequence ID" value="EAC4551640.1"/>
    <property type="molecule type" value="Genomic_DNA"/>
</dbReference>
<evidence type="ECO:0000313" key="80">
    <source>
        <dbReference type="Proteomes" id="UP000389283"/>
    </source>
</evidence>
<evidence type="ECO:0000313" key="31">
    <source>
        <dbReference type="EMBL" id="EAG1893407.1"/>
    </source>
</evidence>
<evidence type="ECO:0000313" key="83">
    <source>
        <dbReference type="Proteomes" id="UP000410967"/>
    </source>
</evidence>
<dbReference type="Proteomes" id="UP000423131">
    <property type="component" value="Unassembled WGS sequence"/>
</dbReference>
<dbReference type="GO" id="GO:0005524">
    <property type="term" value="F:ATP binding"/>
    <property type="evidence" value="ECO:0007669"/>
    <property type="project" value="UniProtKB-KW"/>
</dbReference>
<dbReference type="Proteomes" id="UP000548278">
    <property type="component" value="Unassembled WGS sequence"/>
</dbReference>
<dbReference type="Proteomes" id="UP000379076">
    <property type="component" value="Unassembled WGS sequence"/>
</dbReference>
<evidence type="ECO:0000256" key="8">
    <source>
        <dbReference type="ARBA" id="ARBA00022741"/>
    </source>
</evidence>
<dbReference type="EMBL" id="AAASLB010000002">
    <property type="protein sequence ID" value="EAE4941308.1"/>
    <property type="molecule type" value="Genomic_DNA"/>
</dbReference>
<dbReference type="CDD" id="cd00082">
    <property type="entry name" value="HisKA"/>
    <property type="match status" value="1"/>
</dbReference>
<evidence type="ECO:0000313" key="47">
    <source>
        <dbReference type="EMBL" id="ECB9474605.1"/>
    </source>
</evidence>
<evidence type="ECO:0000313" key="19">
    <source>
        <dbReference type="EMBL" id="EAC5549723.1"/>
    </source>
</evidence>
<evidence type="ECO:0000313" key="103">
    <source>
        <dbReference type="Proteomes" id="UP000548278"/>
    </source>
</evidence>
<evidence type="ECO:0000313" key="42">
    <source>
        <dbReference type="EMBL" id="EAH2280700.1"/>
    </source>
</evidence>
<evidence type="ECO:0000313" key="64">
    <source>
        <dbReference type="EMBL" id="KAA9449074.1"/>
    </source>
</evidence>
<feature type="coiled-coil region" evidence="14">
    <location>
        <begin position="232"/>
        <end position="259"/>
    </location>
</feature>
<evidence type="ECO:0000313" key="50">
    <source>
        <dbReference type="EMBL" id="ECX6923992.1"/>
    </source>
</evidence>
<dbReference type="SMART" id="SM00387">
    <property type="entry name" value="HATPase_c"/>
    <property type="match status" value="1"/>
</dbReference>
<dbReference type="Proteomes" id="UP000393182">
    <property type="component" value="Unassembled WGS sequence"/>
</dbReference>
<dbReference type="EMBL" id="AANDSR010000003">
    <property type="protein sequence ID" value="EDN9836264.1"/>
    <property type="molecule type" value="Genomic_DNA"/>
</dbReference>
<dbReference type="EMBL" id="AALGDA010000056">
    <property type="protein sequence ID" value="ECY9783882.1"/>
    <property type="molecule type" value="Genomic_DNA"/>
</dbReference>
<dbReference type="EMBL" id="AABAYG010000004">
    <property type="protein sequence ID" value="EAG2245618.1"/>
    <property type="molecule type" value="Genomic_DNA"/>
</dbReference>
<evidence type="ECO:0000313" key="97">
    <source>
        <dbReference type="Proteomes" id="UP000528151"/>
    </source>
</evidence>
<evidence type="ECO:0000313" key="77">
    <source>
        <dbReference type="Proteomes" id="UP000368512"/>
    </source>
</evidence>
<reference evidence="83 94" key="5">
    <citation type="submission" date="2019-04" db="EMBL/GenBank/DDBJ databases">
        <authorList>
            <consortium name="GenomeTrakr network: Whole genome sequencing for foodborne pathogen traceback"/>
        </authorList>
    </citation>
    <scope>NUCLEOTIDE SEQUENCE [LARGE SCALE GENOMIC DNA]</scope>
    <source>
        <strain evidence="39 103">CFSAN004300</strain>
        <strain evidence="40 94">CFSAN072474</strain>
        <strain evidence="51 75">FLAG-55987</strain>
        <strain evidence="46 83">PHLUSALM00088</strain>
    </source>
</reference>
<dbReference type="Gene3D" id="1.10.287.130">
    <property type="match status" value="1"/>
</dbReference>
<dbReference type="Proteomes" id="UP000350032">
    <property type="component" value="Unassembled WGS sequence"/>
</dbReference>
<keyword evidence="12" id="KW-0902">Two-component regulatory system</keyword>
<dbReference type="EMBL" id="AAAIXK010000002">
    <property type="protein sequence ID" value="EAC5549723.1"/>
    <property type="molecule type" value="Genomic_DNA"/>
</dbReference>
<dbReference type="Proteomes" id="UP000533021">
    <property type="component" value="Unassembled WGS sequence"/>
</dbReference>
<dbReference type="EMBL" id="DAAJZA010000002">
    <property type="protein sequence ID" value="HAC1754028.1"/>
    <property type="molecule type" value="Genomic_DNA"/>
</dbReference>
<evidence type="ECO:0000313" key="44">
    <source>
        <dbReference type="EMBL" id="EAH4242149.1"/>
    </source>
</evidence>
<dbReference type="Proteomes" id="UP000365297">
    <property type="component" value="Unassembled WGS sequence"/>
</dbReference>
<evidence type="ECO:0000313" key="74">
    <source>
        <dbReference type="Proteomes" id="UP000358545"/>
    </source>
</evidence>
<dbReference type="EMBL" id="AABATR010000003">
    <property type="protein sequence ID" value="EAG1893407.1"/>
    <property type="molecule type" value="Genomic_DNA"/>
</dbReference>
<dbReference type="EMBL" id="AACKDQ010000001">
    <property type="protein sequence ID" value="EAK9315486.1"/>
    <property type="molecule type" value="Genomic_DNA"/>
</dbReference>
<dbReference type="SUPFAM" id="SSF47384">
    <property type="entry name" value="Homodimeric domain of signal transducing histidine kinase"/>
    <property type="match status" value="1"/>
</dbReference>
<dbReference type="EMBL" id="AACJYH010000006">
    <property type="protein sequence ID" value="EAK8897762.1"/>
    <property type="molecule type" value="Genomic_DNA"/>
</dbReference>
<comment type="catalytic activity">
    <reaction evidence="1">
        <text>ATP + protein L-histidine = ADP + protein N-phospho-L-histidine.</text>
        <dbReference type="EC" id="2.7.13.3"/>
    </reaction>
</comment>
<evidence type="ECO:0000313" key="87">
    <source>
        <dbReference type="Proteomes" id="UP000460224"/>
    </source>
</evidence>
<dbReference type="EMBL" id="AANPAU010000003">
    <property type="protein sequence ID" value="EDP8513662.1"/>
    <property type="molecule type" value="Genomic_DNA"/>
</dbReference>
<feature type="transmembrane region" description="Helical" evidence="15">
    <location>
        <begin position="171"/>
        <end position="190"/>
    </location>
</feature>
<dbReference type="Proteomes" id="UP000460224">
    <property type="component" value="Unassembled WGS sequence"/>
</dbReference>
<evidence type="ECO:0000256" key="13">
    <source>
        <dbReference type="ARBA" id="ARBA00023136"/>
    </source>
</evidence>
<accession>A0A0B8RGX7</accession>
<keyword evidence="5" id="KW-0597">Phosphoprotein</keyword>
<dbReference type="EMBL" id="AAIAJJ010000004">
    <property type="protein sequence ID" value="ECC1556928.1"/>
    <property type="molecule type" value="Genomic_DNA"/>
</dbReference>
<dbReference type="Proteomes" id="UP000478682">
    <property type="component" value="Unassembled WGS sequence"/>
</dbReference>
<dbReference type="PRINTS" id="PR00344">
    <property type="entry name" value="BCTRLSENSOR"/>
</dbReference>
<evidence type="ECO:0000313" key="86">
    <source>
        <dbReference type="Proteomes" id="UP000455569"/>
    </source>
</evidence>
<dbReference type="Proteomes" id="UP000364988">
    <property type="component" value="Unassembled WGS sequence"/>
</dbReference>
<dbReference type="PROSITE" id="PS50109">
    <property type="entry name" value="HIS_KIN"/>
    <property type="match status" value="1"/>
</dbReference>
<dbReference type="EMBL" id="AAAMZD010000003">
    <property type="protein sequence ID" value="EAD3792645.1"/>
    <property type="molecule type" value="Genomic_DNA"/>
</dbReference>
<evidence type="ECO:0000313" key="38">
    <source>
        <dbReference type="EMBL" id="EAG6169204.1"/>
    </source>
</evidence>
<dbReference type="InterPro" id="IPR036890">
    <property type="entry name" value="HATPase_C_sf"/>
</dbReference>
<dbReference type="EMBL" id="DAAEEB010000002">
    <property type="protein sequence ID" value="HAA8052100.1"/>
    <property type="molecule type" value="Genomic_DNA"/>
</dbReference>
<dbReference type="Proteomes" id="UP000843503">
    <property type="component" value="Unassembled WGS sequence"/>
</dbReference>
<evidence type="ECO:0000313" key="28">
    <source>
        <dbReference type="EMBL" id="EAE2354233.1"/>
    </source>
</evidence>
<dbReference type="Proteomes" id="UP000331186">
    <property type="component" value="Unassembled WGS sequence"/>
</dbReference>
<evidence type="ECO:0000313" key="70">
    <source>
        <dbReference type="Proteomes" id="UP000344343"/>
    </source>
</evidence>
<evidence type="ECO:0000313" key="99">
    <source>
        <dbReference type="Proteomes" id="UP000533021"/>
    </source>
</evidence>
<evidence type="ECO:0000313" key="52">
    <source>
        <dbReference type="EMBL" id="ECY9783882.1"/>
    </source>
</evidence>
<keyword evidence="6" id="KW-0808">Transferase</keyword>
<evidence type="ECO:0000313" key="81">
    <source>
        <dbReference type="Proteomes" id="UP000398321"/>
    </source>
</evidence>
<dbReference type="Proteomes" id="UP000336166">
    <property type="component" value="Unassembled WGS sequence"/>
</dbReference>
<dbReference type="EMBL" id="AAHZFN010000018">
    <property type="protein sequence ID" value="ECB9474605.1"/>
    <property type="molecule type" value="Genomic_DNA"/>
</dbReference>
<evidence type="ECO:0000313" key="88">
    <source>
        <dbReference type="Proteomes" id="UP000467347"/>
    </source>
</evidence>
<evidence type="ECO:0000313" key="72">
    <source>
        <dbReference type="Proteomes" id="UP000350032"/>
    </source>
</evidence>
<evidence type="ECO:0000313" key="101">
    <source>
        <dbReference type="Proteomes" id="UP000544530"/>
    </source>
</evidence>
<dbReference type="EMBL" id="AABBZO010000007">
    <property type="protein sequence ID" value="EAG4462199.1"/>
    <property type="molecule type" value="Genomic_DNA"/>
</dbReference>
<dbReference type="EMBL" id="DAAIHR010000009">
    <property type="protein sequence ID" value="HAB8398884.1"/>
    <property type="molecule type" value="Genomic_DNA"/>
</dbReference>
<dbReference type="PANTHER" id="PTHR45528:SF1">
    <property type="entry name" value="SENSOR HISTIDINE KINASE CPXA"/>
    <property type="match status" value="1"/>
</dbReference>
<feature type="transmembrane region" description="Helical" evidence="15">
    <location>
        <begin position="12"/>
        <end position="31"/>
    </location>
</feature>
<dbReference type="EMBL" id="AAAJWF010000004">
    <property type="protein sequence ID" value="EAC7480446.1"/>
    <property type="molecule type" value="Genomic_DNA"/>
</dbReference>
<dbReference type="EMBL" id="AABEKY010000003">
    <property type="protein sequence ID" value="EAG9387144.1"/>
    <property type="molecule type" value="Genomic_DNA"/>
</dbReference>
<dbReference type="RefSeq" id="WP_003741021.1">
    <property type="nucleotide sequence ID" value="NC_021824.1"/>
</dbReference>
<dbReference type="EMBL" id="AAALRN010000003">
    <property type="protein sequence ID" value="EAD1184943.1"/>
    <property type="molecule type" value="Genomic_DNA"/>
</dbReference>
<dbReference type="Proteomes" id="UP000467347">
    <property type="component" value="Unassembled WGS sequence"/>
</dbReference>
<comment type="subcellular location">
    <subcellularLocation>
        <location evidence="2">Cell membrane</location>
        <topology evidence="2">Multi-pass membrane protein</topology>
    </subcellularLocation>
</comment>
<evidence type="ECO:0000313" key="69">
    <source>
        <dbReference type="Proteomes" id="UP000339309"/>
    </source>
</evidence>
<name>A0A0B8RGX7_LISMN</name>
<evidence type="ECO:0000313" key="65">
    <source>
        <dbReference type="EMBL" id="NYA01637.1"/>
    </source>
</evidence>
<evidence type="ECO:0000256" key="12">
    <source>
        <dbReference type="ARBA" id="ARBA00023012"/>
    </source>
</evidence>
<dbReference type="Pfam" id="PF00672">
    <property type="entry name" value="HAMP"/>
    <property type="match status" value="1"/>
</dbReference>
<evidence type="ECO:0000313" key="107">
    <source>
        <dbReference type="Proteomes" id="UP000841146"/>
    </source>
</evidence>
<evidence type="ECO:0000256" key="9">
    <source>
        <dbReference type="ARBA" id="ARBA00022777"/>
    </source>
</evidence>
<evidence type="ECO:0000313" key="67">
    <source>
        <dbReference type="Proteomes" id="UP000336166"/>
    </source>
</evidence>
<dbReference type="EMBL" id="AANCRK010000003">
    <property type="protein sequence ID" value="EDN7715017.1"/>
    <property type="molecule type" value="Genomic_DNA"/>
</dbReference>
<dbReference type="EMBL" id="AANEHK010000002">
    <property type="protein sequence ID" value="EDO0985071.1"/>
    <property type="molecule type" value="Genomic_DNA"/>
</dbReference>
<dbReference type="EMBL" id="AAAREG010000005">
    <property type="protein sequence ID" value="EAE2354233.1"/>
    <property type="molecule type" value="Genomic_DNA"/>
</dbReference>
<evidence type="ECO:0000259" key="17">
    <source>
        <dbReference type="PROSITE" id="PS50885"/>
    </source>
</evidence>
<evidence type="ECO:0000256" key="2">
    <source>
        <dbReference type="ARBA" id="ARBA00004651"/>
    </source>
</evidence>
<evidence type="ECO:0000313" key="90">
    <source>
        <dbReference type="Proteomes" id="UP000478682"/>
    </source>
</evidence>
<dbReference type="InterPro" id="IPR004358">
    <property type="entry name" value="Sig_transdc_His_kin-like_C"/>
</dbReference>
<dbReference type="Proteomes" id="UP000522199">
    <property type="component" value="Unassembled WGS sequence"/>
</dbReference>
<evidence type="ECO:0000313" key="33">
    <source>
        <dbReference type="EMBL" id="EAG2245618.1"/>
    </source>
</evidence>
<evidence type="ECO:0000313" key="108">
    <source>
        <dbReference type="Proteomes" id="UP000843775"/>
    </source>
</evidence>
<evidence type="ECO:0000313" key="78">
    <source>
        <dbReference type="Proteomes" id="UP000376505"/>
    </source>
</evidence>
<evidence type="ECO:0000313" key="105">
    <source>
        <dbReference type="Proteomes" id="UP000566721"/>
    </source>
</evidence>
<dbReference type="Proteomes" id="UP000489121">
    <property type="component" value="Unassembled WGS sequence"/>
</dbReference>
<dbReference type="Proteomes" id="UP000527632">
    <property type="component" value="Unassembled WGS sequence"/>
</dbReference>
<proteinExistence type="predicted"/>
<protein>
    <recommendedName>
        <fullName evidence="3">histidine kinase</fullName>
        <ecNumber evidence="3">2.7.13.3</ecNumber>
    </recommendedName>
</protein>
<evidence type="ECO:0000313" key="53">
    <source>
        <dbReference type="EMBL" id="EDN7715017.1"/>
    </source>
</evidence>
<dbReference type="KEGG" id="lmok:CQ02_07735"/>
<dbReference type="EMBL" id="AALEDS010000013">
    <property type="protein sequence ID" value="ECY6545082.1"/>
    <property type="molecule type" value="Genomic_DNA"/>
</dbReference>
<dbReference type="EMBL" id="AAAQQZ010000003">
    <property type="protein sequence ID" value="EAE1338586.1"/>
    <property type="molecule type" value="Genomic_DNA"/>
</dbReference>
<dbReference type="Proteomes" id="UP000354255">
    <property type="component" value="Unassembled WGS sequence"/>
</dbReference>
<dbReference type="Proteomes" id="UP000358545">
    <property type="component" value="Unassembled WGS sequence"/>
</dbReference>
<dbReference type="EMBL" id="QDAY01000003">
    <property type="protein sequence ID" value="KAA9449074.1"/>
    <property type="molecule type" value="Genomic_DNA"/>
</dbReference>
<evidence type="ECO:0000313" key="30">
    <source>
        <dbReference type="EMBL" id="EAG0866822.1"/>
    </source>
</evidence>
<dbReference type="Proteomes" id="UP000389283">
    <property type="component" value="Unassembled WGS sequence"/>
</dbReference>
<evidence type="ECO:0000313" key="56">
    <source>
        <dbReference type="EMBL" id="EDP8513662.1"/>
    </source>
</evidence>
<dbReference type="Pfam" id="PF02518">
    <property type="entry name" value="HATPase_c"/>
    <property type="match status" value="1"/>
</dbReference>
<evidence type="ECO:0000313" key="85">
    <source>
        <dbReference type="Proteomes" id="UP000427828"/>
    </source>
</evidence>
<evidence type="ECO:0000313" key="25">
    <source>
        <dbReference type="EMBL" id="EAD5772757.1"/>
    </source>
</evidence>
<dbReference type="EMBL" id="AALAQH010000002">
    <property type="protein sequence ID" value="ECX6923992.1"/>
    <property type="molecule type" value="Genomic_DNA"/>
</dbReference>
<dbReference type="EMBL" id="DABJAN010000004">
    <property type="protein sequence ID" value="HAJ9593925.1"/>
    <property type="molecule type" value="Genomic_DNA"/>
</dbReference>
<dbReference type="Gene3D" id="3.30.565.10">
    <property type="entry name" value="Histidine kinase-like ATPase, C-terminal domain"/>
    <property type="match status" value="1"/>
</dbReference>
<dbReference type="GO" id="GO:0000155">
    <property type="term" value="F:phosphorelay sensor kinase activity"/>
    <property type="evidence" value="ECO:0007669"/>
    <property type="project" value="InterPro"/>
</dbReference>
<evidence type="ECO:0000313" key="26">
    <source>
        <dbReference type="EMBL" id="EAD5786224.1"/>
    </source>
</evidence>
<evidence type="ECO:0000313" key="92">
    <source>
        <dbReference type="Proteomes" id="UP000481141"/>
    </source>
</evidence>
<dbReference type="EMBL" id="DAAJCS010000004">
    <property type="protein sequence ID" value="HAC0012653.1"/>
    <property type="molecule type" value="Genomic_DNA"/>
</dbReference>
<dbReference type="Proteomes" id="UP000410967">
    <property type="component" value="Unassembled WGS sequence"/>
</dbReference>
<evidence type="ECO:0000256" key="5">
    <source>
        <dbReference type="ARBA" id="ARBA00022553"/>
    </source>
</evidence>
<evidence type="ECO:0000256" key="3">
    <source>
        <dbReference type="ARBA" id="ARBA00012438"/>
    </source>
</evidence>
<dbReference type="InterPro" id="IPR036097">
    <property type="entry name" value="HisK_dim/P_sf"/>
</dbReference>
<evidence type="ECO:0000313" key="76">
    <source>
        <dbReference type="Proteomes" id="UP000365297"/>
    </source>
</evidence>
<evidence type="ECO:0000256" key="7">
    <source>
        <dbReference type="ARBA" id="ARBA00022692"/>
    </source>
</evidence>
<evidence type="ECO:0000313" key="71">
    <source>
        <dbReference type="Proteomes" id="UP000345329"/>
    </source>
</evidence>
<dbReference type="Proteomes" id="UP000843775">
    <property type="component" value="Unassembled WGS sequence"/>
</dbReference>
<dbReference type="EMBL" id="AABEMN010000001">
    <property type="protein sequence ID" value="EAG9518174.1"/>
    <property type="molecule type" value="Genomic_DNA"/>
</dbReference>
<evidence type="ECO:0000313" key="58">
    <source>
        <dbReference type="EMBL" id="HAB8398884.1"/>
    </source>
</evidence>
<dbReference type="InterPro" id="IPR003661">
    <property type="entry name" value="HisK_dim/P_dom"/>
</dbReference>
<evidence type="ECO:0000313" key="39">
    <source>
        <dbReference type="EMBL" id="EAG6989656.1"/>
    </source>
</evidence>
<feature type="domain" description="Histidine kinase" evidence="16">
    <location>
        <begin position="259"/>
        <end position="475"/>
    </location>
</feature>
<evidence type="ECO:0000313" key="61">
    <source>
        <dbReference type="EMBL" id="HAC0274933.1"/>
    </source>
</evidence>
<evidence type="ECO:0000256" key="14">
    <source>
        <dbReference type="SAM" id="Coils"/>
    </source>
</evidence>
<comment type="caution">
    <text evidence="21">The sequence shown here is derived from an EMBL/GenBank/DDBJ whole genome shotgun (WGS) entry which is preliminary data.</text>
</comment>
<evidence type="ECO:0000256" key="1">
    <source>
        <dbReference type="ARBA" id="ARBA00000085"/>
    </source>
</evidence>
<evidence type="ECO:0000313" key="109">
    <source>
        <dbReference type="Proteomes" id="UP000844415"/>
    </source>
</evidence>
<evidence type="ECO:0000313" key="102">
    <source>
        <dbReference type="Proteomes" id="UP000546397"/>
    </source>
</evidence>
<dbReference type="EMBL" id="JACAVN010000003">
    <property type="protein sequence ID" value="NYA01637.1"/>
    <property type="molecule type" value="Genomic_DNA"/>
</dbReference>
<evidence type="ECO:0000313" key="63">
    <source>
        <dbReference type="EMBL" id="HAJ9593925.1"/>
    </source>
</evidence>
<dbReference type="KEGG" id="lmv:Y193_08165"/>
<evidence type="ECO:0000313" key="24">
    <source>
        <dbReference type="EMBL" id="EAD3792645.1"/>
    </source>
</evidence>
<evidence type="ECO:0000313" key="37">
    <source>
        <dbReference type="EMBL" id="EAG4462199.1"/>
    </source>
</evidence>
<dbReference type="Proteomes" id="UP000528151">
    <property type="component" value="Unassembled WGS sequence"/>
</dbReference>
<dbReference type="AlphaFoldDB" id="A0A0B8RGX7"/>
<evidence type="ECO:0000313" key="51">
    <source>
        <dbReference type="EMBL" id="ECY6545082.1"/>
    </source>
</evidence>
<gene>
    <name evidence="30" type="ORF">A8L61_05945</name>
    <name evidence="39" type="ORF">AB917_03545</name>
    <name evidence="18" type="ORF">ABZ57_04020</name>
    <name evidence="27" type="ORF">ART25_06690</name>
    <name evidence="19" type="ORF">ARY78_04660</name>
    <name evidence="34" type="ORF">B1N52_07030</name>
    <name evidence="33" type="ORF">B1S26_09425</name>
    <name evidence="35" type="ORF">B5K54_08225</name>
    <name evidence="31" type="ORF">BB997_07325</name>
    <name evidence="50" type="ORF">BCZ19_04875</name>
    <name evidence="32" type="ORF">BCZ21_09175</name>
    <name evidence="37" type="ORF">CA369_07870</name>
    <name evidence="36" type="ORF">CAV64_03935</name>
    <name evidence="40" type="ORF">CW845_06565</name>
    <name evidence="42" type="ORF">D4920_01320</name>
    <name evidence="41" type="ORF">D4B11_00210</name>
    <name evidence="43" type="ORF">D5N24_03290</name>
    <name evidence="45" type="ORF">D7104_08585</name>
    <name evidence="64" type="ORF">DCK61_09410</name>
    <name evidence="38" type="ORF">DCT16_07390</name>
    <name evidence="21" type="ORF">DQ70_07100</name>
    <name evidence="20" type="ORF">DU018_13715</name>
    <name evidence="29" type="ORF">E1W56_04550</name>
    <name evidence="44" type="ORF">E5F58_09165</name>
    <name evidence="26" type="ORF">EX365_06630</name>
    <name evidence="25" type="ORF">EXZ73_00505</name>
    <name evidence="51" type="ORF">F6436_12135</name>
    <name evidence="52" type="ORF">F6515_12890</name>
    <name evidence="46" type="ORF">FA835_00045</name>
    <name evidence="48" type="ORF">FLQ97_09455</name>
    <name evidence="47" type="ORF">FLR03_13030</name>
    <name evidence="49" type="ORF">FNX40_08970</name>
    <name evidence="55" type="ORF">FV747_03535</name>
    <name evidence="56" type="ORF">G3O21_001063</name>
    <name evidence="57" type="ORF">GHH22_02925</name>
    <name evidence="62" type="ORF">GI949_03510</name>
    <name evidence="54" type="ORF">GJW51_06275</name>
    <name evidence="53" type="ORF">GQG13_07780</name>
    <name evidence="58" type="ORF">GYR60_10190</name>
    <name evidence="59" type="ORF">GYS09_05395</name>
    <name evidence="60" type="ORF">GYX23_06505</name>
    <name evidence="61" type="ORF">GYY14_06020</name>
    <name evidence="63" type="ORF">HQN34_002151</name>
    <name evidence="65" type="ORF">HZJ64_07300</name>
    <name evidence="22" type="ORF">KV70_03525</name>
    <name evidence="23" type="ORF">QD52_07650</name>
    <name evidence="24" type="ORF">UI29_07690</name>
    <name evidence="28" type="ORF">Y261_07740</name>
</gene>
<evidence type="ECO:0000313" key="18">
    <source>
        <dbReference type="EMBL" id="EAC4551640.1"/>
    </source>
</evidence>
<evidence type="ECO:0000313" key="93">
    <source>
        <dbReference type="Proteomes" id="UP000489121"/>
    </source>
</evidence>
<dbReference type="EC" id="2.7.13.3" evidence="3"/>
<evidence type="ECO:0000313" key="75">
    <source>
        <dbReference type="Proteomes" id="UP000364988"/>
    </source>
</evidence>
<reference evidence="106 107" key="1">
    <citation type="journal article" date="2018" name="Genome Biol.">
        <title>SKESA: strategic k-mer extension for scrupulous assemblies.</title>
        <authorList>
            <person name="Souvorov A."/>
            <person name="Agarwala R."/>
            <person name="Lipman D.J."/>
        </authorList>
    </citation>
    <scope>NUCLEOTIDE SEQUENCE [LARGE SCALE GENOMIC DNA]</scope>
    <source>
        <strain evidence="57">09CEB371LM</strain>
        <strain evidence="63">2017-325981-023-01</strain>
        <strain evidence="59 109">CFIAFB20100120</strain>
        <strain evidence="58 106">CFIAFB20130012</strain>
        <strain evidence="61">CFIAFB20170037</strain>
        <strain evidence="60 107">CFIAFB20170045</strain>
        <strain evidence="62 108">DMG1500109</strain>
    </source>
</reference>
<dbReference type="GO" id="GO:0005886">
    <property type="term" value="C:plasma membrane"/>
    <property type="evidence" value="ECO:0007669"/>
    <property type="project" value="UniProtKB-SubCell"/>
</dbReference>
<dbReference type="Proteomes" id="UP000481141">
    <property type="component" value="Unassembled WGS sequence"/>
</dbReference>
<dbReference type="Proteomes" id="UP000841146">
    <property type="component" value="Unassembled WGS sequence"/>
</dbReference>
<evidence type="ECO:0000313" key="96">
    <source>
        <dbReference type="Proteomes" id="UP000527632"/>
    </source>
</evidence>
<evidence type="ECO:0000313" key="66">
    <source>
        <dbReference type="Proteomes" id="UP000331186"/>
    </source>
</evidence>
<evidence type="ECO:0000313" key="27">
    <source>
        <dbReference type="EMBL" id="EAE1338586.1"/>
    </source>
</evidence>
<keyword evidence="8" id="KW-0547">Nucleotide-binding</keyword>
<evidence type="ECO:0000313" key="43">
    <source>
        <dbReference type="EMBL" id="EAH3293410.1"/>
    </source>
</evidence>
<dbReference type="Proteomes" id="UP000530452">
    <property type="component" value="Unassembled WGS sequence"/>
</dbReference>
<dbReference type="Proteomes" id="UP000337746">
    <property type="component" value="Unassembled WGS sequence"/>
</dbReference>
<evidence type="ECO:0000313" key="49">
    <source>
        <dbReference type="EMBL" id="ECC1556928.1"/>
    </source>
</evidence>
<evidence type="ECO:0000313" key="94">
    <source>
        <dbReference type="Proteomes" id="UP000522199"/>
    </source>
</evidence>
<evidence type="ECO:0000313" key="32">
    <source>
        <dbReference type="EMBL" id="EAG2087430.1"/>
    </source>
</evidence>
<dbReference type="Proteomes" id="UP000566721">
    <property type="component" value="Unassembled WGS sequence"/>
</dbReference>
<evidence type="ECO:0000313" key="40">
    <source>
        <dbReference type="EMBL" id="EAG9387144.1"/>
    </source>
</evidence>
<dbReference type="Proteomes" id="UP000455569">
    <property type="component" value="Unassembled WGS sequence"/>
</dbReference>
<reference evidence="98 99" key="6">
    <citation type="submission" date="2019-04" db="EMBL/GenBank/DDBJ databases">
        <authorList>
            <person name="Ashton P.M."/>
            <person name="Dallman T."/>
            <person name="Nair S."/>
            <person name="De Pinna E."/>
            <person name="Peters T."/>
            <person name="Grant K."/>
        </authorList>
    </citation>
    <scope>NUCLEOTIDE SEQUENCE [LARGE SCALE GENOMIC DNA]</scope>
    <source>
        <strain evidence="42 99">282333</strain>
        <strain evidence="43 98">282352</strain>
        <strain evidence="41 102">289003</strain>
        <strain evidence="55 89">788324</strain>
        <strain evidence="29">RL15000286</strain>
    </source>
</reference>
<evidence type="ECO:0000313" key="91">
    <source>
        <dbReference type="Proteomes" id="UP000478704"/>
    </source>
</evidence>
<dbReference type="Proteomes" id="UP000427828">
    <property type="component" value="Unassembled WGS sequence"/>
</dbReference>
<dbReference type="Proteomes" id="UP000844415">
    <property type="component" value="Unassembled WGS sequence"/>
</dbReference>
<evidence type="ECO:0000313" key="46">
    <source>
        <dbReference type="EMBL" id="EAK9315486.1"/>
    </source>
</evidence>
<dbReference type="Proteomes" id="UP000546397">
    <property type="component" value="Unassembled WGS sequence"/>
</dbReference>
<dbReference type="EMBL" id="AABCVX010000003">
    <property type="protein sequence ID" value="EAG6169204.1"/>
    <property type="molecule type" value="Genomic_DNA"/>
</dbReference>
<evidence type="ECO:0000256" key="6">
    <source>
        <dbReference type="ARBA" id="ARBA00022679"/>
    </source>
</evidence>
<evidence type="ECO:0000313" key="41">
    <source>
        <dbReference type="EMBL" id="EAG9518174.1"/>
    </source>
</evidence>
<dbReference type="Proteomes" id="UP000525850">
    <property type="component" value="Unassembled WGS sequence"/>
</dbReference>
<dbReference type="SUPFAM" id="SSF158472">
    <property type="entry name" value="HAMP domain-like"/>
    <property type="match status" value="1"/>
</dbReference>
<evidence type="ECO:0000313" key="22">
    <source>
        <dbReference type="EMBL" id="EAC9039264.1"/>
    </source>
</evidence>
<evidence type="ECO:0000313" key="104">
    <source>
        <dbReference type="Proteomes" id="UP000549379"/>
    </source>
</evidence>
<evidence type="ECO:0000313" key="20">
    <source>
        <dbReference type="EMBL" id="EAC6549412.1"/>
    </source>
</evidence>
<evidence type="ECO:0000313" key="68">
    <source>
        <dbReference type="Proteomes" id="UP000337746"/>
    </source>
</evidence>
<keyword evidence="13 15" id="KW-0472">Membrane</keyword>
<dbReference type="EMBL" id="AABGUK010000003">
    <property type="protein sequence ID" value="EAH4242149.1"/>
    <property type="molecule type" value="Genomic_DNA"/>
</dbReference>
<keyword evidence="7 15" id="KW-0812">Transmembrane</keyword>
<evidence type="ECO:0000313" key="100">
    <source>
        <dbReference type="Proteomes" id="UP000540117"/>
    </source>
</evidence>
<evidence type="ECO:0000256" key="15">
    <source>
        <dbReference type="SAM" id="Phobius"/>
    </source>
</evidence>
<dbReference type="EMBL" id="AAAJKI010000048">
    <property type="protein sequence ID" value="EAC6549412.1"/>
    <property type="molecule type" value="Genomic_DNA"/>
</dbReference>
<dbReference type="EMBL" id="AAANYR010000003">
    <property type="protein sequence ID" value="EAD5786224.1"/>
    <property type="molecule type" value="Genomic_DNA"/>
</dbReference>
<evidence type="ECO:0000313" key="35">
    <source>
        <dbReference type="EMBL" id="EAG2997275.1"/>
    </source>
</evidence>
<evidence type="ECO:0000313" key="55">
    <source>
        <dbReference type="EMBL" id="EDO0985071.1"/>
    </source>
</evidence>
<evidence type="ECO:0000259" key="16">
    <source>
        <dbReference type="PROSITE" id="PS50109"/>
    </source>
</evidence>
<evidence type="ECO:0000313" key="84">
    <source>
        <dbReference type="Proteomes" id="UP000423131"/>
    </source>
</evidence>
<keyword evidence="10" id="KW-0067">ATP-binding</keyword>
<evidence type="ECO:0000313" key="23">
    <source>
        <dbReference type="EMBL" id="EAD1184943.1"/>
    </source>
</evidence>
<dbReference type="EMBL" id="AABDGJ010000002">
    <property type="protein sequence ID" value="EAG6989656.1"/>
    <property type="molecule type" value="Genomic_DNA"/>
</dbReference>
<dbReference type="Proteomes" id="UP000840039">
    <property type="component" value="Unassembled WGS sequence"/>
</dbReference>
<dbReference type="NCBIfam" id="NF041210">
    <property type="entry name" value="his_kin_PieS"/>
    <property type="match status" value="1"/>
</dbReference>
<dbReference type="InterPro" id="IPR003660">
    <property type="entry name" value="HAMP_dom"/>
</dbReference>
<dbReference type="Proteomes" id="UP000842809">
    <property type="component" value="Unassembled WGS sequence"/>
</dbReference>
<dbReference type="SMART" id="SM00388">
    <property type="entry name" value="HisKA"/>
    <property type="match status" value="1"/>
</dbReference>
<dbReference type="Pfam" id="PF00512">
    <property type="entry name" value="HisKA"/>
    <property type="match status" value="1"/>
</dbReference>
<evidence type="ECO:0000313" key="57">
    <source>
        <dbReference type="EMBL" id="HAA8052100.1"/>
    </source>
</evidence>
<dbReference type="Proteomes" id="UP000540117">
    <property type="component" value="Unassembled WGS sequence"/>
</dbReference>
<dbReference type="PROSITE" id="PS50885">
    <property type="entry name" value="HAMP"/>
    <property type="match status" value="1"/>
</dbReference>
<dbReference type="InterPro" id="IPR050398">
    <property type="entry name" value="HssS/ArlS-like"/>
</dbReference>
<dbReference type="EMBL" id="AABAWE010000004">
    <property type="protein sequence ID" value="EAG2087430.1"/>
    <property type="molecule type" value="Genomic_DNA"/>
</dbReference>
<dbReference type="EMBL" id="DAAJFY010000003">
    <property type="protein sequence ID" value="HAC0274933.1"/>
    <property type="molecule type" value="Genomic_DNA"/>
</dbReference>
<dbReference type="Proteomes" id="UP000344343">
    <property type="component" value="Unassembled WGS sequence"/>
</dbReference>
<dbReference type="CDD" id="cd06225">
    <property type="entry name" value="HAMP"/>
    <property type="match status" value="1"/>
</dbReference>
<evidence type="ECO:0000313" key="45">
    <source>
        <dbReference type="EMBL" id="EAK8897762.1"/>
    </source>
</evidence>
<reference evidence="68 71" key="3">
    <citation type="submission" date="2018-06" db="EMBL/GenBank/DDBJ databases">
        <authorList>
            <consortium name="GenomeTrakr: Next Generation Sequencing Network for Food Pathogen Tracability"/>
        </authorList>
    </citation>
    <scope>NUCLEOTIDE SEQUENCE [LARGE SCALE GENOMIC DNA]</scope>
    <source>
        <strain evidence="35 104">10B02965A-1</strain>
        <strain evidence="21 77">CFSAN008042</strain>
        <strain evidence="37 97">CFSAN063727</strain>
        <strain evidence="53 86">CFSAN102901</strain>
        <strain evidence="27 79">FDA00006494</strain>
        <strain evidence="19 76">FDA00007096</strain>
        <strain evidence="23 82">FDA00008584</strain>
        <strain evidence="33">FDA00011243</strain>
        <strain evidence="20 66">FDA00013332</strain>
        <strain evidence="26 70">FDA00013853</strain>
        <strain evidence="47 84">FDA00014336</strain>
        <strain evidence="49 80">FDA00014370</strain>
        <strain evidence="48 81">FDA00014392</strain>
        <strain evidence="56">FDA00015054</strain>
        <strain evidence="36 100">FDA1005580-S054-001</strain>
        <strain evidence="91">FDA1090798-S029-001</strain>
        <strain evidence="92">FDA956581-098-004</strain>
        <strain evidence="34 95">FDA960927-006-004</strain>
        <strain evidence="38 105">FLAG-38921</strain>
        <strain evidence="50 85">FLAG-51482A</strain>
        <strain evidence="32 68">FLAG-54356</strain>
        <strain evidence="25 78">FSIS31901579</strain>
        <strain evidence="44 96">LS1344</strain>
        <strain evidence="54 88">OSF101448</strain>
        <strain evidence="24 71">VA-WGS-00405</strain>
    </source>
</reference>
<evidence type="ECO:0000256" key="10">
    <source>
        <dbReference type="ARBA" id="ARBA00022840"/>
    </source>
</evidence>
<evidence type="ECO:0000313" key="89">
    <source>
        <dbReference type="Proteomes" id="UP000467536"/>
    </source>
</evidence>
<dbReference type="Proteomes" id="UP000544530">
    <property type="component" value="Unassembled WGS sequence"/>
</dbReference>
<sequence length="479" mass="54982">MKRMKFKYAYQLFFTQFIILLIACIMIGVLVSHSLKDYFYQSQVDDLTSYGQTISRDIRYSPQDATMQVLNTYQRILDVKKIHYTIKNANDETIYPTQMNQPLPKDFSISSDDKKKLESGETVSKKIDNRFNKEMTIVYVPIMNGDKFVGSIVLNSPISGTEQVIGTINRYMFYTILLSITVALILSAILSKLQVNRINKLRAATKDVIQGNYKARLKENNFDEIGALAIDFNKMTQTLETSQEEIERQEKRRRQFIADVSHEMRTPLTTISGLTEGLVNDIIPKSETDRCIALIDTEARRLTKLVNENLDYEKIRSNKIKLQKTRFNGKEFLELIKEQLDYVSSEKGNTITVSIDKDMAIYADYDRLTQVFINIVKNSVQFTENGQITLTGTQDYKESVLTITDTGIGMNTEELEQIWERFYKADMSRTNTAFGESGIGLSIVKQLIEYHDGSITVTSEPNKGTSFTIRLPFFQDNEQ</sequence>
<dbReference type="SMART" id="SM00304">
    <property type="entry name" value="HAMP"/>
    <property type="match status" value="1"/>
</dbReference>
<dbReference type="Proteomes" id="UP000345329">
    <property type="component" value="Unassembled WGS sequence"/>
</dbReference>
<dbReference type="PROSITE" id="PS51257">
    <property type="entry name" value="PROKAR_LIPOPROTEIN"/>
    <property type="match status" value="1"/>
</dbReference>
<dbReference type="Proteomes" id="UP000398321">
    <property type="component" value="Unassembled WGS sequence"/>
</dbReference>
<evidence type="ECO:0000313" key="95">
    <source>
        <dbReference type="Proteomes" id="UP000525850"/>
    </source>
</evidence>
<evidence type="ECO:0000313" key="29">
    <source>
        <dbReference type="EMBL" id="EAE4941308.1"/>
    </source>
</evidence>
<dbReference type="Gene3D" id="6.10.340.10">
    <property type="match status" value="1"/>
</dbReference>
<dbReference type="Proteomes" id="UP000840197">
    <property type="component" value="Unassembled WGS sequence"/>
</dbReference>
<reference evidence="45 72" key="4">
    <citation type="submission" date="2018-10" db="EMBL/GenBank/DDBJ databases">
        <authorList>
            <consortium name="PulseNet: The National Subtyping Network for Foodborne Disease Surveillance"/>
            <person name="Tarr C.L."/>
            <person name="Trees E."/>
            <person name="Katz L.S."/>
            <person name="Carleton-Romer H.A."/>
            <person name="Stroika S."/>
            <person name="Kucerova Z."/>
            <person name="Roache K.F."/>
            <person name="Sabol A.L."/>
            <person name="Besser J."/>
            <person name="Gerner-Smidt P."/>
        </authorList>
    </citation>
    <scope>NUCLEOTIDE SEQUENCE [LARGE SCALE GENOMIC DNA]</scope>
    <source>
        <strain evidence="18 69">2015L-6227</strain>
        <strain evidence="28 67">PNUSAL000134</strain>
        <strain evidence="22 73">PNUSAL000910</strain>
        <strain evidence="30 74">PNUSAL002180</strain>
        <strain evidence="31 90">PNUSAL002298</strain>
        <strain evidence="45 72">PNUSAL004402</strain>
        <strain evidence="52 93">PNUSAL005692</strain>
    </source>
</reference>
<dbReference type="EMBL" id="DAAIJL010000004">
    <property type="protein sequence ID" value="HAB8556728.1"/>
    <property type="molecule type" value="Genomic_DNA"/>
</dbReference>
<dbReference type="EMBL" id="AABBYJ010000002">
    <property type="protein sequence ID" value="EAG4330390.1"/>
    <property type="molecule type" value="Genomic_DNA"/>
</dbReference>
<evidence type="ECO:0000313" key="21">
    <source>
        <dbReference type="EMBL" id="EAC7480446.1"/>
    </source>
</evidence>
<evidence type="ECO:0000313" key="48">
    <source>
        <dbReference type="EMBL" id="ECB9513964.1"/>
    </source>
</evidence>
<dbReference type="EMBL" id="AABBHO010000021">
    <property type="protein sequence ID" value="EAG2997275.1"/>
    <property type="molecule type" value="Genomic_DNA"/>
</dbReference>
<dbReference type="Proteomes" id="UP000549379">
    <property type="component" value="Unassembled WGS sequence"/>
</dbReference>
<evidence type="ECO:0000313" key="36">
    <source>
        <dbReference type="EMBL" id="EAG4330390.1"/>
    </source>
</evidence>
<evidence type="ECO:0000313" key="62">
    <source>
        <dbReference type="EMBL" id="HAC1754028.1"/>
    </source>
</evidence>
<reference evidence="64 87" key="2">
    <citation type="submission" date="2018-04" db="EMBL/GenBank/DDBJ databases">
        <title>Genome Analysis of a Prevalent Clone of Listeria monocytogenes Sequence Type 87 in China.</title>
        <authorList>
            <person name="Wang Y."/>
        </authorList>
    </citation>
    <scope>NUCLEOTIDE SEQUENCE [LARGE SCALE GENOMIC DNA]</scope>
    <source>
        <strain evidence="64 87">ICDC_LM1523</strain>
    </source>
</reference>
<evidence type="ECO:0000313" key="73">
    <source>
        <dbReference type="Proteomes" id="UP000354255"/>
    </source>
</evidence>
<keyword evidence="11 15" id="KW-1133">Transmembrane helix</keyword>
<dbReference type="FunFam" id="3.30.565.10:FF:000006">
    <property type="entry name" value="Sensor histidine kinase WalK"/>
    <property type="match status" value="1"/>
</dbReference>